<evidence type="ECO:0000256" key="1">
    <source>
        <dbReference type="SAM" id="SignalP"/>
    </source>
</evidence>
<evidence type="ECO:0000313" key="2">
    <source>
        <dbReference type="EMBL" id="KAK8969931.1"/>
    </source>
</evidence>
<organism evidence="2 3">
    <name type="scientific">Platanthera guangdongensis</name>
    <dbReference type="NCBI Taxonomy" id="2320717"/>
    <lineage>
        <taxon>Eukaryota</taxon>
        <taxon>Viridiplantae</taxon>
        <taxon>Streptophyta</taxon>
        <taxon>Embryophyta</taxon>
        <taxon>Tracheophyta</taxon>
        <taxon>Spermatophyta</taxon>
        <taxon>Magnoliopsida</taxon>
        <taxon>Liliopsida</taxon>
        <taxon>Asparagales</taxon>
        <taxon>Orchidaceae</taxon>
        <taxon>Orchidoideae</taxon>
        <taxon>Orchideae</taxon>
        <taxon>Orchidinae</taxon>
        <taxon>Platanthera</taxon>
    </lineage>
</organism>
<protein>
    <submittedName>
        <fullName evidence="2">Uncharacterized protein</fullName>
    </submittedName>
</protein>
<name>A0ABR2N0Q9_9ASPA</name>
<dbReference type="Proteomes" id="UP001412067">
    <property type="component" value="Unassembled WGS sequence"/>
</dbReference>
<sequence>MGAPRLGGKSLLIATPLLVAGDPAVPVARRGLALLGLDLKTSCDPLDFNVFSRTLAASLMSLRPIFNHIHSSLSSFTTGFEDFMQKIGLLGFLQGYHYL</sequence>
<proteinExistence type="predicted"/>
<keyword evidence="1" id="KW-0732">Signal</keyword>
<feature type="chain" id="PRO_5046812558" evidence="1">
    <location>
        <begin position="22"/>
        <end position="99"/>
    </location>
</feature>
<comment type="caution">
    <text evidence="2">The sequence shown here is derived from an EMBL/GenBank/DDBJ whole genome shotgun (WGS) entry which is preliminary data.</text>
</comment>
<feature type="signal peptide" evidence="1">
    <location>
        <begin position="1"/>
        <end position="21"/>
    </location>
</feature>
<keyword evidence="3" id="KW-1185">Reference proteome</keyword>
<gene>
    <name evidence="2" type="ORF">KSP40_PGU014460</name>
</gene>
<evidence type="ECO:0000313" key="3">
    <source>
        <dbReference type="Proteomes" id="UP001412067"/>
    </source>
</evidence>
<accession>A0ABR2N0Q9</accession>
<dbReference type="EMBL" id="JBBWWR010000002">
    <property type="protein sequence ID" value="KAK8969931.1"/>
    <property type="molecule type" value="Genomic_DNA"/>
</dbReference>
<reference evidence="2 3" key="1">
    <citation type="journal article" date="2022" name="Nat. Plants">
        <title>Genomes of leafy and leafless Platanthera orchids illuminate the evolution of mycoheterotrophy.</title>
        <authorList>
            <person name="Li M.H."/>
            <person name="Liu K.W."/>
            <person name="Li Z."/>
            <person name="Lu H.C."/>
            <person name="Ye Q.L."/>
            <person name="Zhang D."/>
            <person name="Wang J.Y."/>
            <person name="Li Y.F."/>
            <person name="Zhong Z.M."/>
            <person name="Liu X."/>
            <person name="Yu X."/>
            <person name="Liu D.K."/>
            <person name="Tu X.D."/>
            <person name="Liu B."/>
            <person name="Hao Y."/>
            <person name="Liao X.Y."/>
            <person name="Jiang Y.T."/>
            <person name="Sun W.H."/>
            <person name="Chen J."/>
            <person name="Chen Y.Q."/>
            <person name="Ai Y."/>
            <person name="Zhai J.W."/>
            <person name="Wu S.S."/>
            <person name="Zhou Z."/>
            <person name="Hsiao Y.Y."/>
            <person name="Wu W.L."/>
            <person name="Chen Y.Y."/>
            <person name="Lin Y.F."/>
            <person name="Hsu J.L."/>
            <person name="Li C.Y."/>
            <person name="Wang Z.W."/>
            <person name="Zhao X."/>
            <person name="Zhong W.Y."/>
            <person name="Ma X.K."/>
            <person name="Ma L."/>
            <person name="Huang J."/>
            <person name="Chen G.Z."/>
            <person name="Huang M.Z."/>
            <person name="Huang L."/>
            <person name="Peng D.H."/>
            <person name="Luo Y.B."/>
            <person name="Zou S.Q."/>
            <person name="Chen S.P."/>
            <person name="Lan S."/>
            <person name="Tsai W.C."/>
            <person name="Van de Peer Y."/>
            <person name="Liu Z.J."/>
        </authorList>
    </citation>
    <scope>NUCLEOTIDE SEQUENCE [LARGE SCALE GENOMIC DNA]</scope>
    <source>
        <strain evidence="2">Lor288</strain>
    </source>
</reference>